<dbReference type="GO" id="GO:0006355">
    <property type="term" value="P:regulation of DNA-templated transcription"/>
    <property type="evidence" value="ECO:0007669"/>
    <property type="project" value="InterPro"/>
</dbReference>
<keyword evidence="3" id="KW-1185">Reference proteome</keyword>
<evidence type="ECO:0000313" key="3">
    <source>
        <dbReference type="Proteomes" id="UP000070444"/>
    </source>
</evidence>
<feature type="region of interest" description="Disordered" evidence="1">
    <location>
        <begin position="108"/>
        <end position="152"/>
    </location>
</feature>
<organism evidence="2 3">
    <name type="scientific">Conidiobolus coronatus (strain ATCC 28846 / CBS 209.66 / NRRL 28638)</name>
    <name type="common">Delacroixia coronata</name>
    <dbReference type="NCBI Taxonomy" id="796925"/>
    <lineage>
        <taxon>Eukaryota</taxon>
        <taxon>Fungi</taxon>
        <taxon>Fungi incertae sedis</taxon>
        <taxon>Zoopagomycota</taxon>
        <taxon>Entomophthoromycotina</taxon>
        <taxon>Entomophthoromycetes</taxon>
        <taxon>Entomophthorales</taxon>
        <taxon>Ancylistaceae</taxon>
        <taxon>Conidiobolus</taxon>
    </lineage>
</organism>
<dbReference type="OrthoDB" id="1714508at2759"/>
<dbReference type="InterPro" id="IPR012479">
    <property type="entry name" value="SAP30BP"/>
</dbReference>
<gene>
    <name evidence="2" type="ORF">CONCODRAFT_79144</name>
</gene>
<feature type="compositionally biased region" description="Polar residues" evidence="1">
    <location>
        <begin position="112"/>
        <end position="128"/>
    </location>
</feature>
<feature type="compositionally biased region" description="Basic residues" evidence="1">
    <location>
        <begin position="141"/>
        <end position="152"/>
    </location>
</feature>
<dbReference type="Pfam" id="PF07818">
    <property type="entry name" value="HCNGP"/>
    <property type="match status" value="1"/>
</dbReference>
<protein>
    <submittedName>
        <fullName evidence="2">HCNGP-domain-containing protein</fullName>
    </submittedName>
</protein>
<accession>A0A137P4C2</accession>
<dbReference type="STRING" id="796925.A0A137P4C2"/>
<dbReference type="PANTHER" id="PTHR13464:SF0">
    <property type="entry name" value="SAP30-BINDING PROTEIN"/>
    <property type="match status" value="1"/>
</dbReference>
<evidence type="ECO:0000256" key="1">
    <source>
        <dbReference type="SAM" id="MobiDB-lite"/>
    </source>
</evidence>
<dbReference type="PANTHER" id="PTHR13464">
    <property type="entry name" value="TRANSCRIPTIONAL REGULATOR PROTEIN HCNGP"/>
    <property type="match status" value="1"/>
</dbReference>
<dbReference type="AlphaFoldDB" id="A0A137P4C2"/>
<dbReference type="EMBL" id="KQ964523">
    <property type="protein sequence ID" value="KXN69789.1"/>
    <property type="molecule type" value="Genomic_DNA"/>
</dbReference>
<reference evidence="2 3" key="1">
    <citation type="journal article" date="2015" name="Genome Biol. Evol.">
        <title>Phylogenomic analyses indicate that early fungi evolved digesting cell walls of algal ancestors of land plants.</title>
        <authorList>
            <person name="Chang Y."/>
            <person name="Wang S."/>
            <person name="Sekimoto S."/>
            <person name="Aerts A.L."/>
            <person name="Choi C."/>
            <person name="Clum A."/>
            <person name="LaButti K.M."/>
            <person name="Lindquist E.A."/>
            <person name="Yee Ngan C."/>
            <person name="Ohm R.A."/>
            <person name="Salamov A.A."/>
            <person name="Grigoriev I.V."/>
            <person name="Spatafora J.W."/>
            <person name="Berbee M.L."/>
        </authorList>
    </citation>
    <scope>NUCLEOTIDE SEQUENCE [LARGE SCALE GENOMIC DNA]</scope>
    <source>
        <strain evidence="2 3">NRRL 28638</strain>
    </source>
</reference>
<proteinExistence type="predicted"/>
<evidence type="ECO:0000313" key="2">
    <source>
        <dbReference type="EMBL" id="KXN69789.1"/>
    </source>
</evidence>
<dbReference type="GO" id="GO:0005634">
    <property type="term" value="C:nucleus"/>
    <property type="evidence" value="ECO:0007669"/>
    <property type="project" value="TreeGrafter"/>
</dbReference>
<name>A0A137P4C2_CONC2</name>
<sequence>MRKALEPYPYPNCESFKIPASSTKPVDPIIQQKVDHFYKLKAEGMLFNNNIMKMKSFRNPNIYHKFVDYLGLEEVGTNFTNENIFPKQGFYDQISRWQNDLEEEKINRNKNSKVNMSRNSTYLTDKFQSSGSTSTSGGTSHGHKRRRWDQRN</sequence>
<dbReference type="Proteomes" id="UP000070444">
    <property type="component" value="Unassembled WGS sequence"/>
</dbReference>
<feature type="compositionally biased region" description="Low complexity" evidence="1">
    <location>
        <begin position="129"/>
        <end position="138"/>
    </location>
</feature>